<sequence length="256" mass="29075">MTQQLQHRIICWSLSLIIASISCVFGLPASVNAQSISNTHPTQIATVSASEAFRNAYNQRYTWDKNFPGYSAEVSITHQGDIDQGIVRVQPDLSVDVINVEPEDLRELVANTVKMEIIHRRQIPFEQLHGNNDFELKGKDEYGALKINEMGDNSYYKVKGDVITQVNRSFGDVAVTVDTLGTTKTPEGYLVSHFKTTFCDAQTDEVLEKEDVRDFHEKVGNYYLLTNRTIRYAKEENPEEKPVADTRIRFNDIQPL</sequence>
<dbReference type="AlphaFoldDB" id="B4VXM9"/>
<dbReference type="InterPro" id="IPR021809">
    <property type="entry name" value="DUF3386"/>
</dbReference>
<keyword evidence="1" id="KW-0732">Signal</keyword>
<dbReference type="EMBL" id="DS989858">
    <property type="protein sequence ID" value="EDX73300.1"/>
    <property type="molecule type" value="Genomic_DNA"/>
</dbReference>
<dbReference type="eggNOG" id="ENOG502ZBZS">
    <property type="taxonomic scope" value="Bacteria"/>
</dbReference>
<dbReference type="HOGENOM" id="CLU_091325_0_0_3"/>
<dbReference type="Proteomes" id="UP000003835">
    <property type="component" value="Unassembled WGS sequence"/>
</dbReference>
<dbReference type="OrthoDB" id="447919at2"/>
<evidence type="ECO:0008006" key="4">
    <source>
        <dbReference type="Google" id="ProtNLM"/>
    </source>
</evidence>
<evidence type="ECO:0000313" key="3">
    <source>
        <dbReference type="Proteomes" id="UP000003835"/>
    </source>
</evidence>
<organism evidence="2 3">
    <name type="scientific">Coleofasciculus chthonoplastes PCC 7420</name>
    <dbReference type="NCBI Taxonomy" id="118168"/>
    <lineage>
        <taxon>Bacteria</taxon>
        <taxon>Bacillati</taxon>
        <taxon>Cyanobacteriota</taxon>
        <taxon>Cyanophyceae</taxon>
        <taxon>Coleofasciculales</taxon>
        <taxon>Coleofasciculaceae</taxon>
        <taxon>Coleofasciculus</taxon>
    </lineage>
</organism>
<feature type="signal peptide" evidence="1">
    <location>
        <begin position="1"/>
        <end position="33"/>
    </location>
</feature>
<dbReference type="STRING" id="118168.MC7420_1096"/>
<gene>
    <name evidence="2" type="ORF">MC7420_1096</name>
</gene>
<proteinExistence type="predicted"/>
<accession>B4VXM9</accession>
<dbReference type="RefSeq" id="WP_006103356.1">
    <property type="nucleotide sequence ID" value="NZ_DS989858.1"/>
</dbReference>
<reference evidence="2 3" key="1">
    <citation type="submission" date="2008-07" db="EMBL/GenBank/DDBJ databases">
        <authorList>
            <person name="Tandeau de Marsac N."/>
            <person name="Ferriera S."/>
            <person name="Johnson J."/>
            <person name="Kravitz S."/>
            <person name="Beeson K."/>
            <person name="Sutton G."/>
            <person name="Rogers Y.-H."/>
            <person name="Friedman R."/>
            <person name="Frazier M."/>
            <person name="Venter J.C."/>
        </authorList>
    </citation>
    <scope>NUCLEOTIDE SEQUENCE [LARGE SCALE GENOMIC DNA]</scope>
    <source>
        <strain evidence="2 3">PCC 7420</strain>
    </source>
</reference>
<evidence type="ECO:0000313" key="2">
    <source>
        <dbReference type="EMBL" id="EDX73300.1"/>
    </source>
</evidence>
<feature type="chain" id="PRO_5002825781" description="DUF3386 domain-containing protein" evidence="1">
    <location>
        <begin position="34"/>
        <end position="256"/>
    </location>
</feature>
<protein>
    <recommendedName>
        <fullName evidence="4">DUF3386 domain-containing protein</fullName>
    </recommendedName>
</protein>
<dbReference type="Pfam" id="PF11866">
    <property type="entry name" value="DUF3386"/>
    <property type="match status" value="1"/>
</dbReference>
<name>B4VXM9_9CYAN</name>
<evidence type="ECO:0000256" key="1">
    <source>
        <dbReference type="SAM" id="SignalP"/>
    </source>
</evidence>
<keyword evidence="3" id="KW-1185">Reference proteome</keyword>